<name>A0A6F9E4E2_9BACL</name>
<accession>A0A6F9E4E2</accession>
<reference evidence="2 3" key="1">
    <citation type="submission" date="2020-04" db="EMBL/GenBank/DDBJ databases">
        <authorList>
            <person name="Hogendoorn C."/>
        </authorList>
    </citation>
    <scope>NUCLEOTIDE SEQUENCE [LARGE SCALE GENOMIC DNA]</scope>
    <source>
        <strain evidence="2">COOX1</strain>
    </source>
</reference>
<sequence>MMRRIVDLDVRDMLRAKQEPFERIMETVSCLEPEDVFQLHATFRPDPLIRVLGRQGYRSTVVQEGEEHFIVQFYREETERPFFRLDNRGLEPPEPMMRTLNFLEQHPECQAGELGLEIWNERVPAFLLPELEERGYRYDIEQEESGTVRVKIYRAQ</sequence>
<dbReference type="Pfam" id="PF10006">
    <property type="entry name" value="DUF2249"/>
    <property type="match status" value="2"/>
</dbReference>
<feature type="domain" description="DUF2249" evidence="1">
    <location>
        <begin position="85"/>
        <end position="153"/>
    </location>
</feature>
<proteinExistence type="predicted"/>
<evidence type="ECO:0000259" key="1">
    <source>
        <dbReference type="Pfam" id="PF10006"/>
    </source>
</evidence>
<protein>
    <submittedName>
        <fullName evidence="2">Glutamine synthetase</fullName>
    </submittedName>
</protein>
<dbReference type="SUPFAM" id="SSF64307">
    <property type="entry name" value="SirA-like"/>
    <property type="match status" value="1"/>
</dbReference>
<gene>
    <name evidence="2" type="ORF">COOX1_0874</name>
</gene>
<dbReference type="EMBL" id="LR792683">
    <property type="protein sequence ID" value="CAB3391363.1"/>
    <property type="molecule type" value="Genomic_DNA"/>
</dbReference>
<dbReference type="InterPro" id="IPR036868">
    <property type="entry name" value="TusA-like_sf"/>
</dbReference>
<dbReference type="InterPro" id="IPR018720">
    <property type="entry name" value="DUF2249"/>
</dbReference>
<feature type="domain" description="DUF2249" evidence="1">
    <location>
        <begin position="8"/>
        <end position="74"/>
    </location>
</feature>
<evidence type="ECO:0000313" key="2">
    <source>
        <dbReference type="EMBL" id="CAB3391363.1"/>
    </source>
</evidence>
<dbReference type="Proteomes" id="UP000502196">
    <property type="component" value="Chromosome"/>
</dbReference>
<dbReference type="AlphaFoldDB" id="A0A6F9E4E2"/>
<evidence type="ECO:0000313" key="3">
    <source>
        <dbReference type="Proteomes" id="UP000502196"/>
    </source>
</evidence>
<organism evidence="2 3">
    <name type="scientific">Kyrpidia spormannii</name>
    <dbReference type="NCBI Taxonomy" id="2055160"/>
    <lineage>
        <taxon>Bacteria</taxon>
        <taxon>Bacillati</taxon>
        <taxon>Bacillota</taxon>
        <taxon>Bacilli</taxon>
        <taxon>Bacillales</taxon>
        <taxon>Alicyclobacillaceae</taxon>
        <taxon>Kyrpidia</taxon>
    </lineage>
</organism>